<dbReference type="EC" id="2.3.-.-" evidence="3"/>
<evidence type="ECO:0000259" key="2">
    <source>
        <dbReference type="SMART" id="SM00917"/>
    </source>
</evidence>
<dbReference type="GO" id="GO:0009098">
    <property type="term" value="P:L-leucine biosynthetic process"/>
    <property type="evidence" value="ECO:0007669"/>
    <property type="project" value="InterPro"/>
</dbReference>
<dbReference type="SMART" id="SM00917">
    <property type="entry name" value="LeuA_dimer"/>
    <property type="match status" value="1"/>
</dbReference>
<comment type="caution">
    <text evidence="3">The sequence shown here is derived from an EMBL/GenBank/DDBJ whole genome shotgun (WGS) entry which is preliminary data.</text>
</comment>
<proteinExistence type="predicted"/>
<feature type="domain" description="2-isopropylmalate synthase LeuA allosteric (dimerisation)" evidence="2">
    <location>
        <begin position="1"/>
        <end position="80"/>
    </location>
</feature>
<protein>
    <submittedName>
        <fullName evidence="3">2-isopropylmalate synthase</fullName>
        <ecNumber evidence="3">2.3.-.-</ecNumber>
    </submittedName>
</protein>
<evidence type="ECO:0000256" key="1">
    <source>
        <dbReference type="ARBA" id="ARBA00022679"/>
    </source>
</evidence>
<keyword evidence="1 3" id="KW-0808">Transferase</keyword>
<organism evidence="3">
    <name type="scientific">mine drainage metagenome</name>
    <dbReference type="NCBI Taxonomy" id="410659"/>
    <lineage>
        <taxon>unclassified sequences</taxon>
        <taxon>metagenomes</taxon>
        <taxon>ecological metagenomes</taxon>
    </lineage>
</organism>
<sequence length="98" mass="10294">MAGLGDGPVDAIYRTLAKMTGTTSRLVSYVVKAITGGTDAQGEVTVRLEEDGVLSVGRGSDTDILVASAKAYLSAINRLDRKKAQESKPEGEISRPVL</sequence>
<name>T1DEN9_9ZZZZ</name>
<accession>T1DEN9</accession>
<dbReference type="EMBL" id="AUZX01000649">
    <property type="protein sequence ID" value="EQD80470.1"/>
    <property type="molecule type" value="Genomic_DNA"/>
</dbReference>
<gene>
    <name evidence="3" type="ORF">B1A_00858</name>
</gene>
<dbReference type="Gene3D" id="3.30.160.270">
    <property type="match status" value="1"/>
</dbReference>
<dbReference type="SUPFAM" id="SSF110921">
    <property type="entry name" value="2-isopropylmalate synthase LeuA, allosteric (dimerisation) domain"/>
    <property type="match status" value="1"/>
</dbReference>
<dbReference type="InterPro" id="IPR013709">
    <property type="entry name" value="2-isopropylmalate_synth_dimer"/>
</dbReference>
<keyword evidence="3" id="KW-0012">Acyltransferase</keyword>
<reference evidence="3" key="2">
    <citation type="journal article" date="2014" name="ISME J.">
        <title>Microbial stratification in low pH oxic and suboxic macroscopic growths along an acid mine drainage.</title>
        <authorList>
            <person name="Mendez-Garcia C."/>
            <person name="Mesa V."/>
            <person name="Sprenger R.R."/>
            <person name="Richter M."/>
            <person name="Diez M.S."/>
            <person name="Solano J."/>
            <person name="Bargiela R."/>
            <person name="Golyshina O.V."/>
            <person name="Manteca A."/>
            <person name="Ramos J.L."/>
            <person name="Gallego J.R."/>
            <person name="Llorente I."/>
            <person name="Martins Dos Santos V.A."/>
            <person name="Jensen O.N."/>
            <person name="Pelaez A.I."/>
            <person name="Sanchez J."/>
            <person name="Ferrer M."/>
        </authorList>
    </citation>
    <scope>NUCLEOTIDE SEQUENCE</scope>
</reference>
<dbReference type="Pfam" id="PF08502">
    <property type="entry name" value="LeuA_dimer"/>
    <property type="match status" value="1"/>
</dbReference>
<dbReference type="GO" id="GO:0003852">
    <property type="term" value="F:2-isopropylmalate synthase activity"/>
    <property type="evidence" value="ECO:0007669"/>
    <property type="project" value="InterPro"/>
</dbReference>
<dbReference type="InterPro" id="IPR036230">
    <property type="entry name" value="LeuA_allosteric_dom_sf"/>
</dbReference>
<reference evidence="3" key="1">
    <citation type="submission" date="2013-08" db="EMBL/GenBank/DDBJ databases">
        <authorList>
            <person name="Mendez C."/>
            <person name="Richter M."/>
            <person name="Ferrer M."/>
            <person name="Sanchez J."/>
        </authorList>
    </citation>
    <scope>NUCLEOTIDE SEQUENCE</scope>
</reference>
<evidence type="ECO:0000313" key="3">
    <source>
        <dbReference type="EMBL" id="EQD80470.1"/>
    </source>
</evidence>
<dbReference type="AlphaFoldDB" id="T1DEN9"/>